<keyword evidence="2" id="KW-1185">Reference proteome</keyword>
<dbReference type="AlphaFoldDB" id="A0A0C2YNE4"/>
<reference evidence="2" key="2">
    <citation type="submission" date="2015-01" db="EMBL/GenBank/DDBJ databases">
        <title>Evolutionary Origins and Diversification of the Mycorrhizal Mutualists.</title>
        <authorList>
            <consortium name="DOE Joint Genome Institute"/>
            <consortium name="Mycorrhizal Genomics Consortium"/>
            <person name="Kohler A."/>
            <person name="Kuo A."/>
            <person name="Nagy L.G."/>
            <person name="Floudas D."/>
            <person name="Copeland A."/>
            <person name="Barry K.W."/>
            <person name="Cichocki N."/>
            <person name="Veneault-Fourrey C."/>
            <person name="LaButti K."/>
            <person name="Lindquist E.A."/>
            <person name="Lipzen A."/>
            <person name="Lundell T."/>
            <person name="Morin E."/>
            <person name="Murat C."/>
            <person name="Riley R."/>
            <person name="Ohm R."/>
            <person name="Sun H."/>
            <person name="Tunlid A."/>
            <person name="Henrissat B."/>
            <person name="Grigoriev I.V."/>
            <person name="Hibbett D.S."/>
            <person name="Martin F."/>
        </authorList>
    </citation>
    <scope>NUCLEOTIDE SEQUENCE [LARGE SCALE GENOMIC DNA]</scope>
    <source>
        <strain evidence="2">h7</strain>
    </source>
</reference>
<name>A0A0C2YNE4_HEBCY</name>
<evidence type="ECO:0000313" key="2">
    <source>
        <dbReference type="Proteomes" id="UP000053424"/>
    </source>
</evidence>
<dbReference type="Proteomes" id="UP000053424">
    <property type="component" value="Unassembled WGS sequence"/>
</dbReference>
<gene>
    <name evidence="1" type="ORF">M413DRAFT_119713</name>
</gene>
<organism evidence="1 2">
    <name type="scientific">Hebeloma cylindrosporum</name>
    <dbReference type="NCBI Taxonomy" id="76867"/>
    <lineage>
        <taxon>Eukaryota</taxon>
        <taxon>Fungi</taxon>
        <taxon>Dikarya</taxon>
        <taxon>Basidiomycota</taxon>
        <taxon>Agaricomycotina</taxon>
        <taxon>Agaricomycetes</taxon>
        <taxon>Agaricomycetidae</taxon>
        <taxon>Agaricales</taxon>
        <taxon>Agaricineae</taxon>
        <taxon>Hymenogastraceae</taxon>
        <taxon>Hebeloma</taxon>
    </lineage>
</organism>
<reference evidence="1 2" key="1">
    <citation type="submission" date="2014-04" db="EMBL/GenBank/DDBJ databases">
        <authorList>
            <consortium name="DOE Joint Genome Institute"/>
            <person name="Kuo A."/>
            <person name="Gay G."/>
            <person name="Dore J."/>
            <person name="Kohler A."/>
            <person name="Nagy L.G."/>
            <person name="Floudas D."/>
            <person name="Copeland A."/>
            <person name="Barry K.W."/>
            <person name="Cichocki N."/>
            <person name="Veneault-Fourrey C."/>
            <person name="LaButti K."/>
            <person name="Lindquist E.A."/>
            <person name="Lipzen A."/>
            <person name="Lundell T."/>
            <person name="Morin E."/>
            <person name="Murat C."/>
            <person name="Sun H."/>
            <person name="Tunlid A."/>
            <person name="Henrissat B."/>
            <person name="Grigoriev I.V."/>
            <person name="Hibbett D.S."/>
            <person name="Martin F."/>
            <person name="Nordberg H.P."/>
            <person name="Cantor M.N."/>
            <person name="Hua S.X."/>
        </authorList>
    </citation>
    <scope>NUCLEOTIDE SEQUENCE [LARGE SCALE GENOMIC DNA]</scope>
    <source>
        <strain evidence="2">h7</strain>
    </source>
</reference>
<accession>A0A0C2YNE4</accession>
<dbReference type="EMBL" id="KN831777">
    <property type="protein sequence ID" value="KIM42542.1"/>
    <property type="molecule type" value="Genomic_DNA"/>
</dbReference>
<protein>
    <submittedName>
        <fullName evidence="1">Uncharacterized protein</fullName>
    </submittedName>
</protein>
<evidence type="ECO:0000313" key="1">
    <source>
        <dbReference type="EMBL" id="KIM42542.1"/>
    </source>
</evidence>
<sequence>MAMAKKNLKNKQITEYPTMELLPGHSATWLVSGSTPFHGRFAPGPFAWCSSISTRRAKAFSLQMGQQR</sequence>
<proteinExistence type="predicted"/>
<dbReference type="HOGENOM" id="CLU_2794203_0_0_1"/>